<dbReference type="STRING" id="1177982.SAMN04489711_10981"/>
<dbReference type="RefSeq" id="WP_092940090.1">
    <property type="nucleotide sequence ID" value="NZ_FONX01000009.1"/>
</dbReference>
<dbReference type="PANTHER" id="PTHR35369">
    <property type="entry name" value="BLR3025 PROTEIN-RELATED"/>
    <property type="match status" value="1"/>
</dbReference>
<dbReference type="InterPro" id="IPR050356">
    <property type="entry name" value="SulA_CellDiv_inhibitor"/>
</dbReference>
<accession>A0A1I2F4G0</accession>
<feature type="region of interest" description="Disordered" evidence="2">
    <location>
        <begin position="337"/>
        <end position="358"/>
    </location>
</feature>
<keyword evidence="1" id="KW-0227">DNA damage</keyword>
<feature type="compositionally biased region" description="Low complexity" evidence="2">
    <location>
        <begin position="342"/>
        <end position="358"/>
    </location>
</feature>
<dbReference type="GO" id="GO:0006281">
    <property type="term" value="P:DNA repair"/>
    <property type="evidence" value="ECO:0007669"/>
    <property type="project" value="TreeGrafter"/>
</dbReference>
<keyword evidence="4" id="KW-1185">Reference proteome</keyword>
<dbReference type="PANTHER" id="PTHR35369:SF2">
    <property type="entry name" value="BLR3025 PROTEIN"/>
    <property type="match status" value="1"/>
</dbReference>
<evidence type="ECO:0000256" key="1">
    <source>
        <dbReference type="ARBA" id="ARBA00022763"/>
    </source>
</evidence>
<dbReference type="Proteomes" id="UP000199119">
    <property type="component" value="Unassembled WGS sequence"/>
</dbReference>
<evidence type="ECO:0000313" key="3">
    <source>
        <dbReference type="EMBL" id="SFE99421.1"/>
    </source>
</evidence>
<feature type="compositionally biased region" description="Basic and acidic residues" evidence="2">
    <location>
        <begin position="292"/>
        <end position="301"/>
    </location>
</feature>
<sequence>MHWVALPLCADESAAPGVPAEAGAWWALRFSPRVAVIDEAVLAEVSTTARLWGGLPALLEQLRAQAPGTAAPTDLPLAQGPTALQALARLRLQQAGHPLPRRLPHDLPLRTLSAARPHAQGLEQLGCRTWGALRGLPRAGVARRFGGPLLHALDQAWGDAPHQPPWVALPETFALEAELPALAESAPALLWSASALLQALQGWLQGRHQGVLALRLQWHHHLRRLDGVDLPPWDGMDLRTAEPAQEMAHLRRLLAERLGHCRLSAPVDRIALRVLQTGPAPAASSSLLPPGPHEEAGEPWHQLQERWSARLGAHRVQAVQLHADHRPERMQSWQAMEGGSAGRADAASAAGTGGTSLTRATDPRAALWPAWLVQPPEPLAVQRHRPCLHGPLRLLAGPERFEAAWWEAAGTPDDASAEGPARRDYFVAHGDAAGYVWVFRDLEGRWFLHGLYG</sequence>
<protein>
    <submittedName>
        <fullName evidence="3">Protein ImuB</fullName>
    </submittedName>
</protein>
<dbReference type="EMBL" id="FONX01000009">
    <property type="protein sequence ID" value="SFE99421.1"/>
    <property type="molecule type" value="Genomic_DNA"/>
</dbReference>
<dbReference type="SUPFAM" id="SSF56672">
    <property type="entry name" value="DNA/RNA polymerases"/>
    <property type="match status" value="1"/>
</dbReference>
<name>A0A1I2F4G0_9BURK</name>
<reference evidence="4" key="1">
    <citation type="submission" date="2016-10" db="EMBL/GenBank/DDBJ databases">
        <authorList>
            <person name="Varghese N."/>
            <person name="Submissions S."/>
        </authorList>
    </citation>
    <scope>NUCLEOTIDE SEQUENCE [LARGE SCALE GENOMIC DNA]</scope>
    <source>
        <strain evidence="4">DSM 27981</strain>
    </source>
</reference>
<proteinExistence type="predicted"/>
<dbReference type="AlphaFoldDB" id="A0A1I2F4G0"/>
<evidence type="ECO:0000256" key="2">
    <source>
        <dbReference type="SAM" id="MobiDB-lite"/>
    </source>
</evidence>
<gene>
    <name evidence="3" type="ORF">SAMN04489711_10981</name>
</gene>
<dbReference type="InterPro" id="IPR043502">
    <property type="entry name" value="DNA/RNA_pol_sf"/>
</dbReference>
<dbReference type="OrthoDB" id="625722at2"/>
<evidence type="ECO:0000313" key="4">
    <source>
        <dbReference type="Proteomes" id="UP000199119"/>
    </source>
</evidence>
<feature type="region of interest" description="Disordered" evidence="2">
    <location>
        <begin position="281"/>
        <end position="301"/>
    </location>
</feature>
<organism evidence="3 4">
    <name type="scientific">Paracidovorax wautersii</name>
    <dbReference type="NCBI Taxonomy" id="1177982"/>
    <lineage>
        <taxon>Bacteria</taxon>
        <taxon>Pseudomonadati</taxon>
        <taxon>Pseudomonadota</taxon>
        <taxon>Betaproteobacteria</taxon>
        <taxon>Burkholderiales</taxon>
        <taxon>Comamonadaceae</taxon>
        <taxon>Paracidovorax</taxon>
    </lineage>
</organism>